<dbReference type="Proteomes" id="UP000236333">
    <property type="component" value="Unassembled WGS sequence"/>
</dbReference>
<dbReference type="EMBL" id="PGGS01001425">
    <property type="protein sequence ID" value="PNH00414.1"/>
    <property type="molecule type" value="Genomic_DNA"/>
</dbReference>
<reference evidence="1 2" key="1">
    <citation type="journal article" date="2017" name="Mol. Biol. Evol.">
        <title>The 4-celled Tetrabaena socialis nuclear genome reveals the essential components for genetic control of cell number at the origin of multicellularity in the volvocine lineage.</title>
        <authorList>
            <person name="Featherston J."/>
            <person name="Arakaki Y."/>
            <person name="Hanschen E.R."/>
            <person name="Ferris P.J."/>
            <person name="Michod R.E."/>
            <person name="Olson B.J.S.C."/>
            <person name="Nozaki H."/>
            <person name="Durand P.M."/>
        </authorList>
    </citation>
    <scope>NUCLEOTIDE SEQUENCE [LARGE SCALE GENOMIC DNA]</scope>
    <source>
        <strain evidence="1 2">NIES-571</strain>
    </source>
</reference>
<accession>A0A2J7ZJH2</accession>
<proteinExistence type="predicted"/>
<keyword evidence="2" id="KW-1185">Reference proteome</keyword>
<protein>
    <submittedName>
        <fullName evidence="1">Uncharacterized protein</fullName>
    </submittedName>
</protein>
<sequence length="124" mass="13037">MDGSELYAYANPEYGQPLCSPDPAAATTAALLLPVSSTWVVARPADGAGAAGGLERRAHGVEAGHLGKPQQAAFDAFKQEFAEVGHIWCRVDPSKPLILRRDFSSSSRSMLSASCNTVTPVHAV</sequence>
<dbReference type="AlphaFoldDB" id="A0A2J7ZJH2"/>
<gene>
    <name evidence="1" type="ORF">TSOC_013763</name>
</gene>
<dbReference type="OrthoDB" id="101614at2759"/>
<comment type="caution">
    <text evidence="1">The sequence shown here is derived from an EMBL/GenBank/DDBJ whole genome shotgun (WGS) entry which is preliminary data.</text>
</comment>
<organism evidence="1 2">
    <name type="scientific">Tetrabaena socialis</name>
    <dbReference type="NCBI Taxonomy" id="47790"/>
    <lineage>
        <taxon>Eukaryota</taxon>
        <taxon>Viridiplantae</taxon>
        <taxon>Chlorophyta</taxon>
        <taxon>core chlorophytes</taxon>
        <taxon>Chlorophyceae</taxon>
        <taxon>CS clade</taxon>
        <taxon>Chlamydomonadales</taxon>
        <taxon>Tetrabaenaceae</taxon>
        <taxon>Tetrabaena</taxon>
    </lineage>
</organism>
<evidence type="ECO:0000313" key="2">
    <source>
        <dbReference type="Proteomes" id="UP000236333"/>
    </source>
</evidence>
<evidence type="ECO:0000313" key="1">
    <source>
        <dbReference type="EMBL" id="PNH00414.1"/>
    </source>
</evidence>
<name>A0A2J7ZJH2_9CHLO</name>